<reference evidence="2 3" key="1">
    <citation type="submission" date="2019-05" db="EMBL/GenBank/DDBJ databases">
        <title>Another draft genome of Portunus trituberculatus and its Hox gene families provides insights of decapod evolution.</title>
        <authorList>
            <person name="Jeong J.-H."/>
            <person name="Song I."/>
            <person name="Kim S."/>
            <person name="Choi T."/>
            <person name="Kim D."/>
            <person name="Ryu S."/>
            <person name="Kim W."/>
        </authorList>
    </citation>
    <scope>NUCLEOTIDE SEQUENCE [LARGE SCALE GENOMIC DNA]</scope>
    <source>
        <tissue evidence="2">Muscle</tissue>
    </source>
</reference>
<protein>
    <submittedName>
        <fullName evidence="2">Uncharacterized protein</fullName>
    </submittedName>
</protein>
<organism evidence="2 3">
    <name type="scientific">Portunus trituberculatus</name>
    <name type="common">Swimming crab</name>
    <name type="synonym">Neptunus trituberculatus</name>
    <dbReference type="NCBI Taxonomy" id="210409"/>
    <lineage>
        <taxon>Eukaryota</taxon>
        <taxon>Metazoa</taxon>
        <taxon>Ecdysozoa</taxon>
        <taxon>Arthropoda</taxon>
        <taxon>Crustacea</taxon>
        <taxon>Multicrustacea</taxon>
        <taxon>Malacostraca</taxon>
        <taxon>Eumalacostraca</taxon>
        <taxon>Eucarida</taxon>
        <taxon>Decapoda</taxon>
        <taxon>Pleocyemata</taxon>
        <taxon>Brachyura</taxon>
        <taxon>Eubrachyura</taxon>
        <taxon>Portunoidea</taxon>
        <taxon>Portunidae</taxon>
        <taxon>Portuninae</taxon>
        <taxon>Portunus</taxon>
    </lineage>
</organism>
<dbReference type="AlphaFoldDB" id="A0A5B7IC58"/>
<evidence type="ECO:0000313" key="3">
    <source>
        <dbReference type="Proteomes" id="UP000324222"/>
    </source>
</evidence>
<feature type="region of interest" description="Disordered" evidence="1">
    <location>
        <begin position="1"/>
        <end position="25"/>
    </location>
</feature>
<name>A0A5B7IC58_PORTR</name>
<evidence type="ECO:0000313" key="2">
    <source>
        <dbReference type="EMBL" id="MPC82010.1"/>
    </source>
</evidence>
<keyword evidence="3" id="KW-1185">Reference proteome</keyword>
<sequence length="43" mass="4817">MPHCTSMPPLPSPQAHRSCSCHSNLQNPRTETEAVLLQLRQGY</sequence>
<proteinExistence type="predicted"/>
<evidence type="ECO:0000256" key="1">
    <source>
        <dbReference type="SAM" id="MobiDB-lite"/>
    </source>
</evidence>
<dbReference type="Proteomes" id="UP000324222">
    <property type="component" value="Unassembled WGS sequence"/>
</dbReference>
<comment type="caution">
    <text evidence="2">The sequence shown here is derived from an EMBL/GenBank/DDBJ whole genome shotgun (WGS) entry which is preliminary data.</text>
</comment>
<gene>
    <name evidence="2" type="ORF">E2C01_076653</name>
</gene>
<accession>A0A5B7IC58</accession>
<feature type="compositionally biased region" description="Polar residues" evidence="1">
    <location>
        <begin position="15"/>
        <end position="25"/>
    </location>
</feature>
<dbReference type="EMBL" id="VSRR010058648">
    <property type="protein sequence ID" value="MPC82010.1"/>
    <property type="molecule type" value="Genomic_DNA"/>
</dbReference>